<keyword evidence="1" id="KW-0812">Transmembrane</keyword>
<name>A0ABR3RKH1_9PLEO</name>
<evidence type="ECO:0000313" key="2">
    <source>
        <dbReference type="EMBL" id="KAL1604892.1"/>
    </source>
</evidence>
<dbReference type="EMBL" id="JAKJXO020000005">
    <property type="protein sequence ID" value="KAL1604892.1"/>
    <property type="molecule type" value="Genomic_DNA"/>
</dbReference>
<comment type="caution">
    <text evidence="2">The sequence shown here is derived from an EMBL/GenBank/DDBJ whole genome shotgun (WGS) entry which is preliminary data.</text>
</comment>
<dbReference type="Pfam" id="PF00067">
    <property type="entry name" value="p450"/>
    <property type="match status" value="1"/>
</dbReference>
<gene>
    <name evidence="2" type="ORF">SLS60_004432</name>
</gene>
<keyword evidence="1" id="KW-1133">Transmembrane helix</keyword>
<evidence type="ECO:0000313" key="3">
    <source>
        <dbReference type="Proteomes" id="UP001521785"/>
    </source>
</evidence>
<keyword evidence="1" id="KW-0472">Membrane</keyword>
<proteinExistence type="predicted"/>
<keyword evidence="3" id="KW-1185">Reference proteome</keyword>
<evidence type="ECO:0008006" key="4">
    <source>
        <dbReference type="Google" id="ProtNLM"/>
    </source>
</evidence>
<protein>
    <recommendedName>
        <fullName evidence="4">Cytochrome P450</fullName>
    </recommendedName>
</protein>
<dbReference type="Gene3D" id="1.10.630.10">
    <property type="entry name" value="Cytochrome P450"/>
    <property type="match status" value="1"/>
</dbReference>
<dbReference type="SUPFAM" id="SSF48264">
    <property type="entry name" value="Cytochrome P450"/>
    <property type="match status" value="1"/>
</dbReference>
<evidence type="ECO:0000256" key="1">
    <source>
        <dbReference type="SAM" id="Phobius"/>
    </source>
</evidence>
<organism evidence="2 3">
    <name type="scientific">Paraconiothyrium brasiliense</name>
    <dbReference type="NCBI Taxonomy" id="300254"/>
    <lineage>
        <taxon>Eukaryota</taxon>
        <taxon>Fungi</taxon>
        <taxon>Dikarya</taxon>
        <taxon>Ascomycota</taxon>
        <taxon>Pezizomycotina</taxon>
        <taxon>Dothideomycetes</taxon>
        <taxon>Pleosporomycetidae</taxon>
        <taxon>Pleosporales</taxon>
        <taxon>Massarineae</taxon>
        <taxon>Didymosphaeriaceae</taxon>
        <taxon>Paraconiothyrium</taxon>
    </lineage>
</organism>
<dbReference type="Proteomes" id="UP001521785">
    <property type="component" value="Unassembled WGS sequence"/>
</dbReference>
<sequence length="142" mass="16159">MSQPHATPTCIVDHWVLHMFESNNYRSRVAAGEENAEKPTNMIREFTNEEIGETLFTFLFASQDASSSATTWLFQILAQRPDVLQRLREENLSFDPDRWITGDAEKQTRNCAYFPRALLYPLPLPFSGYGLVVLLGMLADDG</sequence>
<accession>A0ABR3RKH1</accession>
<dbReference type="InterPro" id="IPR036396">
    <property type="entry name" value="Cyt_P450_sf"/>
</dbReference>
<dbReference type="InterPro" id="IPR001128">
    <property type="entry name" value="Cyt_P450"/>
</dbReference>
<reference evidence="2 3" key="1">
    <citation type="submission" date="2024-02" db="EMBL/GenBank/DDBJ databases">
        <title>De novo assembly and annotation of 12 fungi associated with fruit tree decline syndrome in Ontario, Canada.</title>
        <authorList>
            <person name="Sulman M."/>
            <person name="Ellouze W."/>
            <person name="Ilyukhin E."/>
        </authorList>
    </citation>
    <scope>NUCLEOTIDE SEQUENCE [LARGE SCALE GENOMIC DNA]</scope>
    <source>
        <strain evidence="2 3">M42-189</strain>
    </source>
</reference>
<feature type="transmembrane region" description="Helical" evidence="1">
    <location>
        <begin position="117"/>
        <end position="139"/>
    </location>
</feature>